<reference evidence="2" key="1">
    <citation type="submission" date="2019-05" db="EMBL/GenBank/DDBJ databases">
        <title>Complete genome sequencing of Absiella argi strain JCM 30884.</title>
        <authorList>
            <person name="Sakamoto M."/>
            <person name="Murakami T."/>
            <person name="Mori H."/>
        </authorList>
    </citation>
    <scope>NUCLEOTIDE SEQUENCE [LARGE SCALE GENOMIC DNA]</scope>
    <source>
        <strain evidence="2">JCM 30884</strain>
    </source>
</reference>
<keyword evidence="2" id="KW-1185">Reference proteome</keyword>
<evidence type="ECO:0000313" key="1">
    <source>
        <dbReference type="EMBL" id="BBK22732.1"/>
    </source>
</evidence>
<protein>
    <submittedName>
        <fullName evidence="1">Uncharacterized protein</fullName>
    </submittedName>
</protein>
<name>A0A6N4TKX9_9FIRM</name>
<accession>A0A6N4TKX9</accession>
<dbReference type="AlphaFoldDB" id="A0A6N4TKX9"/>
<dbReference type="Proteomes" id="UP000464754">
    <property type="component" value="Chromosome"/>
</dbReference>
<dbReference type="EMBL" id="AP019695">
    <property type="protein sequence ID" value="BBK22732.1"/>
    <property type="molecule type" value="Genomic_DNA"/>
</dbReference>
<dbReference type="RefSeq" id="WP_163052012.1">
    <property type="nucleotide sequence ID" value="NZ_AP019695.1"/>
</dbReference>
<sequence length="130" mass="15216">MEQAERITAQVLEHPKLRKLSNEEKDDLKPLILRYVRRVLLQIKAHCNRNDVPEALEEVAAEITEDLLFSDRIIAEDKEVSSISRGDTSITYRNPDSAYQKANDFMKNYECQLVHFKRMKLPSDPRDERS</sequence>
<gene>
    <name evidence="1" type="ORF">Aargi30884_16350</name>
</gene>
<organism evidence="1 2">
    <name type="scientific">Amedibacterium intestinale</name>
    <dbReference type="NCBI Taxonomy" id="2583452"/>
    <lineage>
        <taxon>Bacteria</taxon>
        <taxon>Bacillati</taxon>
        <taxon>Bacillota</taxon>
        <taxon>Erysipelotrichia</taxon>
        <taxon>Erysipelotrichales</taxon>
        <taxon>Erysipelotrichaceae</taxon>
        <taxon>Amedibacterium</taxon>
    </lineage>
</organism>
<dbReference type="KEGG" id="aarg:Aargi30884_16350"/>
<evidence type="ECO:0000313" key="2">
    <source>
        <dbReference type="Proteomes" id="UP000464754"/>
    </source>
</evidence>
<proteinExistence type="predicted"/>